<dbReference type="SUPFAM" id="SSF56112">
    <property type="entry name" value="Protein kinase-like (PK-like)"/>
    <property type="match status" value="1"/>
</dbReference>
<dbReference type="Proteomes" id="UP001153069">
    <property type="component" value="Unassembled WGS sequence"/>
</dbReference>
<dbReference type="SUPFAM" id="SSF69318">
    <property type="entry name" value="Integrin alpha N-terminal domain"/>
    <property type="match status" value="1"/>
</dbReference>
<evidence type="ECO:0000256" key="6">
    <source>
        <dbReference type="ARBA" id="ARBA00022737"/>
    </source>
</evidence>
<keyword evidence="5" id="KW-0732">Signal</keyword>
<dbReference type="PROSITE" id="PS50011">
    <property type="entry name" value="PROTEIN_KINASE_DOM"/>
    <property type="match status" value="1"/>
</dbReference>
<keyword evidence="8 14" id="KW-0067">ATP-binding</keyword>
<accession>A0A9N8F3T7</accession>
<evidence type="ECO:0000256" key="13">
    <source>
        <dbReference type="ARBA" id="ARBA00023293"/>
    </source>
</evidence>
<evidence type="ECO:0000313" key="19">
    <source>
        <dbReference type="Proteomes" id="UP001153069"/>
    </source>
</evidence>
<evidence type="ECO:0000259" key="17">
    <source>
        <dbReference type="PROSITE" id="PS50125"/>
    </source>
</evidence>
<dbReference type="GO" id="GO:0005886">
    <property type="term" value="C:plasma membrane"/>
    <property type="evidence" value="ECO:0007669"/>
    <property type="project" value="TreeGrafter"/>
</dbReference>
<dbReference type="InterPro" id="IPR013519">
    <property type="entry name" value="Int_alpha_beta-p"/>
</dbReference>
<evidence type="ECO:0000256" key="14">
    <source>
        <dbReference type="PROSITE-ProRule" id="PRU10141"/>
    </source>
</evidence>
<dbReference type="PANTHER" id="PTHR11920">
    <property type="entry name" value="GUANYLYL CYCLASE"/>
    <property type="match status" value="1"/>
</dbReference>
<keyword evidence="10" id="KW-0472">Membrane</keyword>
<dbReference type="AlphaFoldDB" id="A0A9N8F3T7"/>
<dbReference type="InterPro" id="IPR011009">
    <property type="entry name" value="Kinase-like_dom_sf"/>
</dbReference>
<feature type="domain" description="Protein kinase" evidence="16">
    <location>
        <begin position="571"/>
        <end position="878"/>
    </location>
</feature>
<dbReference type="GO" id="GO:0004016">
    <property type="term" value="F:adenylate cyclase activity"/>
    <property type="evidence" value="ECO:0007669"/>
    <property type="project" value="TreeGrafter"/>
</dbReference>
<dbReference type="InterPro" id="IPR013517">
    <property type="entry name" value="FG-GAP"/>
</dbReference>
<dbReference type="GO" id="GO:0035556">
    <property type="term" value="P:intracellular signal transduction"/>
    <property type="evidence" value="ECO:0007669"/>
    <property type="project" value="InterPro"/>
</dbReference>
<evidence type="ECO:0000256" key="15">
    <source>
        <dbReference type="SAM" id="MobiDB-lite"/>
    </source>
</evidence>
<dbReference type="GO" id="GO:0001653">
    <property type="term" value="F:peptide receptor activity"/>
    <property type="evidence" value="ECO:0007669"/>
    <property type="project" value="TreeGrafter"/>
</dbReference>
<feature type="domain" description="Guanylate cyclase" evidence="17">
    <location>
        <begin position="922"/>
        <end position="1053"/>
    </location>
</feature>
<keyword evidence="13" id="KW-0141">cGMP biosynthesis</keyword>
<dbReference type="CDD" id="cd13999">
    <property type="entry name" value="STKc_MAP3K-like"/>
    <property type="match status" value="1"/>
</dbReference>
<evidence type="ECO:0000256" key="9">
    <source>
        <dbReference type="ARBA" id="ARBA00022989"/>
    </source>
</evidence>
<dbReference type="PROSITE" id="PS50125">
    <property type="entry name" value="GUANYLATE_CYCLASE_2"/>
    <property type="match status" value="1"/>
</dbReference>
<evidence type="ECO:0000256" key="11">
    <source>
        <dbReference type="ARBA" id="ARBA00023180"/>
    </source>
</evidence>
<reference evidence="18" key="1">
    <citation type="submission" date="2020-06" db="EMBL/GenBank/DDBJ databases">
        <authorList>
            <consortium name="Plant Systems Biology data submission"/>
        </authorList>
    </citation>
    <scope>NUCLEOTIDE SEQUENCE</scope>
    <source>
        <strain evidence="18">D6</strain>
    </source>
</reference>
<sequence length="1236" mass="134817">MSAEEHAFLYGNSNDTTATDDATPNPFDLETLDRIVVTDQAMGARCAVAADFDGDGRQDLVSASSNDNAVSWYRNEGPNEDGSGVRFSIKRKITWSSLGSRIVTVADIDGDGDIDVVGASYYDSSLRWFENDGTGTFTEHLISTGVNEGQGVAVADVDNDGDPDIICASSGDNTIAVFKNLGGGTFCEIKEIVDDNAIGARTVVAADLNGDGWIDLASASKDDDTVAWYPNDGTGHFPTKIVISKDDEALGAYSLVAADIDGDGHQDLVVASNGNDHVSLWRNDGKGNFSKTLIYDNADFVLSVTAVDFDRDGDLDVASASFFDGYIRWYENVDGKGYVWKNHTVYVGIQGHYVAHGDMDGDGDDDLIAVTHAENTVAVFLAQTNCDEDNHTDVNQHKRECCHVGTEWDGHSCVICRNGTYGVGEGTRAKCVACPTDACTIEGLAVVPATCAGYTGCFNLEASISQCSCPVNSVKDPTTDACAMCPEGQIRPEPEFLGPRGIDTIGNYTLWESQQGTCFVDEPTDYTPVIVVAVVVTLLALMVLTAYWRRQQALNKADALWTIGAKEITYDDPVEILGSGSFGTVLKGYYRGTTVAVKKALNTAEIKAKARRGSKQKYASRMGSIVSTVSDPDSEEDRFRLGANSGVVALSLSSTGMRKSFIEEMRVLSKLRHPCITTVMGAVIPARGKPLLVMEHMENGSLRDLLSNKTFPLDPEQTLPLIRDILQGMRFLHAAEPPIVHGDLKTANVLVDVNFRAKIADFGLTDRKGTGQKAGTPFWMAPELLKGQAMSPQSDVFAFGVLLWEVMTHKLPYEDLDLPFNEILYEIREGRLRPNCSHGLDQELVECMEDCWSQEADSRPSLADLEMKIIPLCGQNFYSVMQERNNFTQKQSSLLNDVFPEHIAKDLLAGKKVEAQHHDCVSIYFSDIVGFTTISSELDAAEVSDLLDRLYIKFDELAALQGVFKLETIGDAWVGVTNLSDNQEDHAVRIARFALDAVHAAWKTPIHPGKPEMGNVKIRVGFHSGPVVSNVVGTRNPRFCLFGDTMNVASRMESSSKELMVQCSDAAAKLAMGEDEGLKFTYRGKIKVKGKGIMKTYWVSDNYGSGPFNHSQYVADASSVEFTQRDGSVDGMNNNDDIEPFENEHLDNSNSPVPQNIDIEAPAEREDEFRDESEAAPREGAKTVQFAAVMGTDDVNESPEAALPLNNSSAHSKLDQSEMESSSRRRRSVQLPFIRV</sequence>
<keyword evidence="3" id="KW-0808">Transferase</keyword>
<keyword evidence="12" id="KW-0456">Lyase</keyword>
<dbReference type="PRINTS" id="PR00109">
    <property type="entry name" value="TYRKINASE"/>
</dbReference>
<dbReference type="SMART" id="SM00191">
    <property type="entry name" value="Int_alpha"/>
    <property type="match status" value="4"/>
</dbReference>
<keyword evidence="18" id="KW-0418">Kinase</keyword>
<dbReference type="GO" id="GO:0005524">
    <property type="term" value="F:ATP binding"/>
    <property type="evidence" value="ECO:0007669"/>
    <property type="project" value="UniProtKB-UniRule"/>
</dbReference>
<dbReference type="InterPro" id="IPR000719">
    <property type="entry name" value="Prot_kinase_dom"/>
</dbReference>
<dbReference type="EC" id="4.6.1.2" evidence="2"/>
<evidence type="ECO:0000256" key="12">
    <source>
        <dbReference type="ARBA" id="ARBA00023239"/>
    </source>
</evidence>
<dbReference type="Gene3D" id="3.30.70.1230">
    <property type="entry name" value="Nucleotide cyclase"/>
    <property type="match status" value="1"/>
</dbReference>
<dbReference type="OrthoDB" id="10022113at2759"/>
<comment type="subcellular location">
    <subcellularLocation>
        <location evidence="1">Membrane</location>
        <topology evidence="1">Single-pass membrane protein</topology>
    </subcellularLocation>
</comment>
<gene>
    <name evidence="18" type="ORF">SEMRO_2792_G337210.1</name>
</gene>
<keyword evidence="7 14" id="KW-0547">Nucleotide-binding</keyword>
<comment type="caution">
    <text evidence="18">The sequence shown here is derived from an EMBL/GenBank/DDBJ whole genome shotgun (WGS) entry which is preliminary data.</text>
</comment>
<dbReference type="CDD" id="cd07302">
    <property type="entry name" value="CHD"/>
    <property type="match status" value="1"/>
</dbReference>
<evidence type="ECO:0000256" key="1">
    <source>
        <dbReference type="ARBA" id="ARBA00004167"/>
    </source>
</evidence>
<dbReference type="InterPro" id="IPR008271">
    <property type="entry name" value="Ser/Thr_kinase_AS"/>
</dbReference>
<dbReference type="PROSITE" id="PS00108">
    <property type="entry name" value="PROTEIN_KINASE_ST"/>
    <property type="match status" value="1"/>
</dbReference>
<evidence type="ECO:0000313" key="18">
    <source>
        <dbReference type="EMBL" id="CAB9530219.1"/>
    </source>
</evidence>
<keyword evidence="11" id="KW-0325">Glycoprotein</keyword>
<name>A0A9N8F3T7_9STRA</name>
<dbReference type="InterPro" id="IPR028994">
    <property type="entry name" value="Integrin_alpha_N"/>
</dbReference>
<dbReference type="InterPro" id="IPR017441">
    <property type="entry name" value="Protein_kinase_ATP_BS"/>
</dbReference>
<dbReference type="InterPro" id="IPR001245">
    <property type="entry name" value="Ser-Thr/Tyr_kinase_cat_dom"/>
</dbReference>
<dbReference type="PANTHER" id="PTHR11920:SF335">
    <property type="entry name" value="GUANYLATE CYCLASE"/>
    <property type="match status" value="1"/>
</dbReference>
<feature type="region of interest" description="Disordered" evidence="15">
    <location>
        <begin position="1125"/>
        <end position="1156"/>
    </location>
</feature>
<dbReference type="InterPro" id="IPR050401">
    <property type="entry name" value="Cyclic_nucleotide_synthase"/>
</dbReference>
<keyword evidence="3" id="KW-0723">Serine/threonine-protein kinase</keyword>
<dbReference type="GO" id="GO:0004383">
    <property type="term" value="F:guanylate cyclase activity"/>
    <property type="evidence" value="ECO:0007669"/>
    <property type="project" value="UniProtKB-EC"/>
</dbReference>
<feature type="binding site" evidence="14">
    <location>
        <position position="599"/>
    </location>
    <ligand>
        <name>ATP</name>
        <dbReference type="ChEBI" id="CHEBI:30616"/>
    </ligand>
</feature>
<dbReference type="SMART" id="SM00220">
    <property type="entry name" value="S_TKc"/>
    <property type="match status" value="1"/>
</dbReference>
<keyword evidence="4" id="KW-0812">Transmembrane</keyword>
<dbReference type="InterPro" id="IPR029787">
    <property type="entry name" value="Nucleotide_cyclase"/>
</dbReference>
<dbReference type="Pfam" id="PF13517">
    <property type="entry name" value="FG-GAP_3"/>
    <property type="match status" value="3"/>
</dbReference>
<dbReference type="PROSITE" id="PS00107">
    <property type="entry name" value="PROTEIN_KINASE_ATP"/>
    <property type="match status" value="1"/>
</dbReference>
<dbReference type="InterPro" id="IPR001054">
    <property type="entry name" value="A/G_cyclase"/>
</dbReference>
<dbReference type="SMART" id="SM00044">
    <property type="entry name" value="CYCc"/>
    <property type="match status" value="1"/>
</dbReference>
<evidence type="ECO:0000259" key="16">
    <source>
        <dbReference type="PROSITE" id="PS50011"/>
    </source>
</evidence>
<dbReference type="GO" id="GO:0007168">
    <property type="term" value="P:receptor guanylyl cyclase signaling pathway"/>
    <property type="evidence" value="ECO:0007669"/>
    <property type="project" value="TreeGrafter"/>
</dbReference>
<protein>
    <recommendedName>
        <fullName evidence="2">guanylate cyclase</fullName>
        <ecNumber evidence="2">4.6.1.2</ecNumber>
    </recommendedName>
</protein>
<evidence type="ECO:0000256" key="10">
    <source>
        <dbReference type="ARBA" id="ARBA00023136"/>
    </source>
</evidence>
<keyword evidence="6" id="KW-0677">Repeat</keyword>
<dbReference type="SUPFAM" id="SSF55073">
    <property type="entry name" value="Nucleotide cyclase"/>
    <property type="match status" value="1"/>
</dbReference>
<proteinExistence type="predicted"/>
<organism evidence="18 19">
    <name type="scientific">Seminavis robusta</name>
    <dbReference type="NCBI Taxonomy" id="568900"/>
    <lineage>
        <taxon>Eukaryota</taxon>
        <taxon>Sar</taxon>
        <taxon>Stramenopiles</taxon>
        <taxon>Ochrophyta</taxon>
        <taxon>Bacillariophyta</taxon>
        <taxon>Bacillariophyceae</taxon>
        <taxon>Bacillariophycidae</taxon>
        <taxon>Naviculales</taxon>
        <taxon>Naviculaceae</taxon>
        <taxon>Seminavis</taxon>
    </lineage>
</organism>
<evidence type="ECO:0000256" key="8">
    <source>
        <dbReference type="ARBA" id="ARBA00022840"/>
    </source>
</evidence>
<evidence type="ECO:0000256" key="5">
    <source>
        <dbReference type="ARBA" id="ARBA00022729"/>
    </source>
</evidence>
<evidence type="ECO:0000256" key="2">
    <source>
        <dbReference type="ARBA" id="ARBA00012202"/>
    </source>
</evidence>
<dbReference type="Pfam" id="PF07714">
    <property type="entry name" value="PK_Tyr_Ser-Thr"/>
    <property type="match status" value="1"/>
</dbReference>
<keyword evidence="9" id="KW-1133">Transmembrane helix</keyword>
<feature type="region of interest" description="Disordered" evidence="15">
    <location>
        <begin position="1190"/>
        <end position="1236"/>
    </location>
</feature>
<dbReference type="Gene3D" id="1.10.510.10">
    <property type="entry name" value="Transferase(Phosphotransferase) domain 1"/>
    <property type="match status" value="1"/>
</dbReference>
<dbReference type="Gene3D" id="2.130.10.130">
    <property type="entry name" value="Integrin alpha, N-terminal"/>
    <property type="match status" value="2"/>
</dbReference>
<dbReference type="EMBL" id="CAICTM010002790">
    <property type="protein sequence ID" value="CAB9530219.1"/>
    <property type="molecule type" value="Genomic_DNA"/>
</dbReference>
<keyword evidence="19" id="KW-1185">Reference proteome</keyword>
<evidence type="ECO:0000256" key="3">
    <source>
        <dbReference type="ARBA" id="ARBA00022527"/>
    </source>
</evidence>
<dbReference type="Gene3D" id="3.30.200.20">
    <property type="entry name" value="Phosphorylase Kinase, domain 1"/>
    <property type="match status" value="1"/>
</dbReference>
<evidence type="ECO:0000256" key="7">
    <source>
        <dbReference type="ARBA" id="ARBA00022741"/>
    </source>
</evidence>
<dbReference type="GO" id="GO:0004674">
    <property type="term" value="F:protein serine/threonine kinase activity"/>
    <property type="evidence" value="ECO:0007669"/>
    <property type="project" value="UniProtKB-KW"/>
</dbReference>
<dbReference type="Pfam" id="PF00211">
    <property type="entry name" value="Guanylate_cyc"/>
    <property type="match status" value="1"/>
</dbReference>
<evidence type="ECO:0000256" key="4">
    <source>
        <dbReference type="ARBA" id="ARBA00022692"/>
    </source>
</evidence>